<sequence length="697" mass="78473">MAFPSWQPQFPQPSFVSPPAAPRPEFVYKPLDVSANGTSWIRLLKVDLPRVCMAPNMFRFPSPGGEPLAVQLEAHCLDNHVRQYSALSYCWGNRTDKVQITCNSCSLQIGRNLYNALVVLRNRQARSFPDQPLYLWADAICINQSDSTEKNRQVPLMREIYQRAQQVLVWLGESRYDSELAVPIIPTLAAALQAGQGLSAQTMTPQDWARLGFTKNMRELKMQIRGLYRMLMRDWFSRAWVIQEYAVAKSARFLIGPYELEDMQIIAAISFLAASDTDSAINCPWRGNDTLLLHSVKAEQQAGLKAPLMVLLQRYHQSQATLCEDKIFALCGLAADAGPGPQGLNIYIDYESTQPETLYKELAVNFLRRDRSLDIVSLAGVHNPLLPIGVEERDAHRLDGLPSWVPDWHMPDGTFSIQHLEMGLVNRTNDPQSVMQPGHGRNGPNYAFDITLTEFHASGNTTYNPKFTKDGNGLILRGTFFDTLCVLGFPHVEQLPIPQEWWKDTPLCEDYNRTFRSMDRVANWVETIGGESAPPYFNGESMLDVLWQTMLGGHYIRGFDQERKDFYDWYNGTGTARNLCQQLRTRPYLRTAALTAYNAYKLVTGGFGVSWSFMGRTQGTTSNKSVFRTSSRDNPYVGLAPRGSRVGDWVVIFEGGNVPFIAHQRGSSWEIVGACYVHGCMQGQVFDSASCVDIVIV</sequence>
<accession>A0A6A6DME1</accession>
<proteinExistence type="predicted"/>
<evidence type="ECO:0000313" key="3">
    <source>
        <dbReference type="Proteomes" id="UP000800200"/>
    </source>
</evidence>
<dbReference type="OrthoDB" id="2157530at2759"/>
<name>A0A6A6DME1_9PEZI</name>
<feature type="domain" description="Heterokaryon incompatibility" evidence="1">
    <location>
        <begin position="84"/>
        <end position="244"/>
    </location>
</feature>
<dbReference type="Proteomes" id="UP000800200">
    <property type="component" value="Unassembled WGS sequence"/>
</dbReference>
<reference evidence="2" key="1">
    <citation type="journal article" date="2020" name="Stud. Mycol.">
        <title>101 Dothideomycetes genomes: a test case for predicting lifestyles and emergence of pathogens.</title>
        <authorList>
            <person name="Haridas S."/>
            <person name="Albert R."/>
            <person name="Binder M."/>
            <person name="Bloem J."/>
            <person name="Labutti K."/>
            <person name="Salamov A."/>
            <person name="Andreopoulos B."/>
            <person name="Baker S."/>
            <person name="Barry K."/>
            <person name="Bills G."/>
            <person name="Bluhm B."/>
            <person name="Cannon C."/>
            <person name="Castanera R."/>
            <person name="Culley D."/>
            <person name="Daum C."/>
            <person name="Ezra D."/>
            <person name="Gonzalez J."/>
            <person name="Henrissat B."/>
            <person name="Kuo A."/>
            <person name="Liang C."/>
            <person name="Lipzen A."/>
            <person name="Lutzoni F."/>
            <person name="Magnuson J."/>
            <person name="Mondo S."/>
            <person name="Nolan M."/>
            <person name="Ohm R."/>
            <person name="Pangilinan J."/>
            <person name="Park H.-J."/>
            <person name="Ramirez L."/>
            <person name="Alfaro M."/>
            <person name="Sun H."/>
            <person name="Tritt A."/>
            <person name="Yoshinaga Y."/>
            <person name="Zwiers L.-H."/>
            <person name="Turgeon B."/>
            <person name="Goodwin S."/>
            <person name="Spatafora J."/>
            <person name="Crous P."/>
            <person name="Grigoriev I."/>
        </authorList>
    </citation>
    <scope>NUCLEOTIDE SEQUENCE</scope>
    <source>
        <strain evidence="2">CBS 207.26</strain>
    </source>
</reference>
<protein>
    <submittedName>
        <fullName evidence="2">HET-domain-containing protein</fullName>
    </submittedName>
</protein>
<evidence type="ECO:0000313" key="2">
    <source>
        <dbReference type="EMBL" id="KAF2180153.1"/>
    </source>
</evidence>
<dbReference type="EMBL" id="ML994660">
    <property type="protein sequence ID" value="KAF2180153.1"/>
    <property type="molecule type" value="Genomic_DNA"/>
</dbReference>
<dbReference type="PANTHER" id="PTHR24148:SF64">
    <property type="entry name" value="HETEROKARYON INCOMPATIBILITY DOMAIN-CONTAINING PROTEIN"/>
    <property type="match status" value="1"/>
</dbReference>
<dbReference type="InterPro" id="IPR010730">
    <property type="entry name" value="HET"/>
</dbReference>
<organism evidence="2 3">
    <name type="scientific">Zopfia rhizophila CBS 207.26</name>
    <dbReference type="NCBI Taxonomy" id="1314779"/>
    <lineage>
        <taxon>Eukaryota</taxon>
        <taxon>Fungi</taxon>
        <taxon>Dikarya</taxon>
        <taxon>Ascomycota</taxon>
        <taxon>Pezizomycotina</taxon>
        <taxon>Dothideomycetes</taxon>
        <taxon>Dothideomycetes incertae sedis</taxon>
        <taxon>Zopfiaceae</taxon>
        <taxon>Zopfia</taxon>
    </lineage>
</organism>
<dbReference type="InterPro" id="IPR052895">
    <property type="entry name" value="HetReg/Transcr_Mod"/>
</dbReference>
<gene>
    <name evidence="2" type="ORF">K469DRAFT_693598</name>
</gene>
<dbReference type="AlphaFoldDB" id="A0A6A6DME1"/>
<dbReference type="Pfam" id="PF26639">
    <property type="entry name" value="Het-6_barrel"/>
    <property type="match status" value="1"/>
</dbReference>
<keyword evidence="3" id="KW-1185">Reference proteome</keyword>
<dbReference type="PANTHER" id="PTHR24148">
    <property type="entry name" value="ANKYRIN REPEAT DOMAIN-CONTAINING PROTEIN 39 HOMOLOG-RELATED"/>
    <property type="match status" value="1"/>
</dbReference>
<evidence type="ECO:0000259" key="1">
    <source>
        <dbReference type="Pfam" id="PF06985"/>
    </source>
</evidence>
<dbReference type="Pfam" id="PF06985">
    <property type="entry name" value="HET"/>
    <property type="match status" value="1"/>
</dbReference>